<feature type="compositionally biased region" description="Basic and acidic residues" evidence="1">
    <location>
        <begin position="1099"/>
        <end position="1118"/>
    </location>
</feature>
<feature type="compositionally biased region" description="Polar residues" evidence="1">
    <location>
        <begin position="212"/>
        <end position="232"/>
    </location>
</feature>
<feature type="region of interest" description="Disordered" evidence="1">
    <location>
        <begin position="817"/>
        <end position="847"/>
    </location>
</feature>
<comment type="caution">
    <text evidence="2">The sequence shown here is derived from an EMBL/GenBank/DDBJ whole genome shotgun (WGS) entry which is preliminary data.</text>
</comment>
<feature type="region of interest" description="Disordered" evidence="1">
    <location>
        <begin position="410"/>
        <end position="555"/>
    </location>
</feature>
<feature type="compositionally biased region" description="Low complexity" evidence="1">
    <location>
        <begin position="70"/>
        <end position="80"/>
    </location>
</feature>
<sequence>MFGTRRHRPPSQPLTAATANPNAATAAASAFTRQSSASSLSAAAAATALRSNPITPTNVAEVQTKRTMRRSASVSSAGSRDGLKRSPSAGSMAERSLRAASPHRAPPSKSVANPPPVPSIPDRVTVTTNGNATTPKRRRATSLQMRPLELGSETLKEGHVSLFEPPTADADARARASNTVLRNRDMRPDSAASSINFSYPRGARGASPAPNSPTTSNVISRHTQSRPSTADSDQVLVYDPNSRRMVPRSEAFTLEQALLEPRRKPSKKKKKKQTSAPSSESGVGHAYAAYRPAVEPEPPTEVRTAHEAPELVTGSMYEDMGAEVLVETAVIANKDQQSDSSHGFNLTAVPNAPHDDGVSATLFPYRDVPDRSHSETHRMPTSPVHEMADISEHHQDASPVTHAMSERTLAHTHRHSSFELSAEHRPQGTSRVEQHTTIPAEPDKAGGPDSKGTPNGPQKIVSLGGTEKLAVPVRHSPPRRSISPIKSALKHSVSPNRASSISDQASEASTDNTHSHQLDPAAARKKSVRVSFDDQSTVVVSEAAPDNDAPEGMSAATKKRWYNLARRRDGGALSGDGEDDEIMTPRPMLPSFGSIRDKKAKGHEERPLIRPHSFANSPPHPAFSTVLPTIPSSSNLRSPATDFAVDDGIGEALTRDFAQKHEGNSSGLREPLPPQVTSVEGDGFMSDEAGSSLLNSEDEEQLEPPRPSGGGEGFTAPGSIKADGDSSPARAETTTVGKQRDGGSAVYPSLVEESNVEPTVRSVPQIAISQPSPQHPGSPGSSSSDSNSDKFFDMPGTFPYNGGADEEVFAAASLPETTRAKPEPESNQFPAYHLPPKDTIPAHVSKPTPLQELPVTIEEESSESGIYSDAYEDLSDIGDDIFQSLSAVVDGPTKAQGSSSNTLTNLSQAAKQTGQSNPARVASEQPVDIDWEQAKAYWKSLSVEKRRQLEREALQEAGEEADLDEAKVAAKPSKKKKLAKKERGTPSEGQAPSVASTAKDMNAEQSGYTFRKTLRGPRPTSSDGSVSAPQSRGEKKGRMRSLRSPPPATPPEASSEGGMRRSLRGLRASPDDTWTEGSSRKEKARLSLHLPGFPSKFRTSPDSKRTPSLDEYPQDSRPRSWTSSLPQRRDSVSSESSYRRSNPRSESTGFRKSMRDGAGSSGTVPGSSTNKMGSFTLRSLSPSRGPFRRHSSYGSSHEASPSGRVPTSLQNGSSDGSPRHIRLPSFGRLSKMGRKDRTRDLDAASDEDTPATLPVSSHTANTSRAADESTIPDATQTTMNERPPDESEELSDSDSTPYQNSSAAARSPTSALAASQATNGPLSRSRSGRGSQEAQRPRKGGLMSVLRRNKKDQGRISRPERMDSAARRDTKLERSASELAALRSPTANRGRADDGDDDSVSVEAVLGSPRNQLRKRLSAASGGKASHLGGEPKGRMFSAFRKMFKIED</sequence>
<feature type="region of interest" description="Disordered" evidence="1">
    <location>
        <begin position="956"/>
        <end position="1434"/>
    </location>
</feature>
<evidence type="ECO:0000313" key="2">
    <source>
        <dbReference type="EMBL" id="SPN99831.1"/>
    </source>
</evidence>
<proteinExistence type="predicted"/>
<feature type="compositionally biased region" description="Polar residues" evidence="1">
    <location>
        <begin position="1161"/>
        <end position="1182"/>
    </location>
</feature>
<dbReference type="EMBL" id="ONZQ02000003">
    <property type="protein sequence ID" value="SPN99831.1"/>
    <property type="molecule type" value="Genomic_DNA"/>
</dbReference>
<feature type="compositionally biased region" description="Low complexity" evidence="1">
    <location>
        <begin position="13"/>
        <end position="53"/>
    </location>
</feature>
<feature type="region of interest" description="Disordered" evidence="1">
    <location>
        <begin position="569"/>
        <end position="803"/>
    </location>
</feature>
<evidence type="ECO:0000256" key="1">
    <source>
        <dbReference type="SAM" id="MobiDB-lite"/>
    </source>
</evidence>
<feature type="compositionally biased region" description="Polar residues" evidence="1">
    <location>
        <begin position="1254"/>
        <end position="1264"/>
    </location>
</feature>
<feature type="compositionally biased region" description="Polar residues" evidence="1">
    <location>
        <begin position="125"/>
        <end position="134"/>
    </location>
</feature>
<feature type="compositionally biased region" description="Polar residues" evidence="1">
    <location>
        <begin position="987"/>
        <end position="996"/>
    </location>
</feature>
<feature type="compositionally biased region" description="Basic and acidic residues" evidence="1">
    <location>
        <begin position="1351"/>
        <end position="1376"/>
    </location>
</feature>
<feature type="compositionally biased region" description="Low complexity" evidence="1">
    <location>
        <begin position="769"/>
        <end position="786"/>
    </location>
</feature>
<feature type="region of interest" description="Disordered" evidence="1">
    <location>
        <begin position="891"/>
        <end position="927"/>
    </location>
</feature>
<keyword evidence="3" id="KW-1185">Reference proteome</keyword>
<feature type="compositionally biased region" description="Polar residues" evidence="1">
    <location>
        <begin position="1192"/>
        <end position="1216"/>
    </location>
</feature>
<accession>A0AAE8SSW1</accession>
<feature type="compositionally biased region" description="Polar residues" evidence="1">
    <location>
        <begin position="427"/>
        <end position="437"/>
    </location>
</feature>
<feature type="region of interest" description="Disordered" evidence="1">
    <location>
        <begin position="181"/>
        <end position="285"/>
    </location>
</feature>
<dbReference type="Proteomes" id="UP001187682">
    <property type="component" value="Unassembled WGS sequence"/>
</dbReference>
<organism evidence="2 3">
    <name type="scientific">Cephalotrichum gorgonifer</name>
    <dbReference type="NCBI Taxonomy" id="2041049"/>
    <lineage>
        <taxon>Eukaryota</taxon>
        <taxon>Fungi</taxon>
        <taxon>Dikarya</taxon>
        <taxon>Ascomycota</taxon>
        <taxon>Pezizomycotina</taxon>
        <taxon>Sordariomycetes</taxon>
        <taxon>Hypocreomycetidae</taxon>
        <taxon>Microascales</taxon>
        <taxon>Microascaceae</taxon>
        <taxon>Cephalotrichum</taxon>
    </lineage>
</organism>
<feature type="compositionally biased region" description="Low complexity" evidence="1">
    <location>
        <begin position="1133"/>
        <end position="1147"/>
    </location>
</feature>
<name>A0AAE8SSW1_9PEZI</name>
<feature type="compositionally biased region" description="Polar residues" evidence="1">
    <location>
        <begin position="493"/>
        <end position="512"/>
    </location>
</feature>
<feature type="compositionally biased region" description="Polar residues" evidence="1">
    <location>
        <begin position="1019"/>
        <end position="1030"/>
    </location>
</feature>
<feature type="compositionally biased region" description="Low complexity" evidence="1">
    <location>
        <begin position="1301"/>
        <end position="1315"/>
    </location>
</feature>
<evidence type="ECO:0000313" key="3">
    <source>
        <dbReference type="Proteomes" id="UP001187682"/>
    </source>
</evidence>
<feature type="region of interest" description="Disordered" evidence="1">
    <location>
        <begin position="1"/>
        <end position="147"/>
    </location>
</feature>
<feature type="compositionally biased region" description="Polar residues" evidence="1">
    <location>
        <begin position="626"/>
        <end position="638"/>
    </location>
</feature>
<feature type="compositionally biased region" description="Basic and acidic residues" evidence="1">
    <location>
        <begin position="653"/>
        <end position="663"/>
    </location>
</feature>
<feature type="compositionally biased region" description="Basic and acidic residues" evidence="1">
    <location>
        <begin position="1233"/>
        <end position="1242"/>
    </location>
</feature>
<gene>
    <name evidence="2" type="ORF">DNG_02683</name>
</gene>
<feature type="compositionally biased region" description="Basic residues" evidence="1">
    <location>
        <begin position="264"/>
        <end position="273"/>
    </location>
</feature>
<feature type="compositionally biased region" description="Polar residues" evidence="1">
    <location>
        <begin position="895"/>
        <end position="918"/>
    </location>
</feature>
<protein>
    <submittedName>
        <fullName evidence="2">Uncharacterized protein</fullName>
    </submittedName>
</protein>
<reference evidence="2" key="1">
    <citation type="submission" date="2018-03" db="EMBL/GenBank/DDBJ databases">
        <authorList>
            <person name="Guldener U."/>
        </authorList>
    </citation>
    <scope>NUCLEOTIDE SEQUENCE</scope>
</reference>